<evidence type="ECO:0000256" key="7">
    <source>
        <dbReference type="ARBA" id="ARBA00023049"/>
    </source>
</evidence>
<dbReference type="Gene3D" id="3.40.390.10">
    <property type="entry name" value="Collagenase (Catalytic Domain)"/>
    <property type="match status" value="1"/>
</dbReference>
<comment type="caution">
    <text evidence="12">The sequence shown here is derived from an EMBL/GenBank/DDBJ whole genome shotgun (WGS) entry which is preliminary data.</text>
</comment>
<accession>A0A2N3I833</accession>
<dbReference type="InterPro" id="IPR013783">
    <property type="entry name" value="Ig-like_fold"/>
</dbReference>
<dbReference type="InterPro" id="IPR008754">
    <property type="entry name" value="Peptidase_M43"/>
</dbReference>
<dbReference type="InterPro" id="IPR035986">
    <property type="entry name" value="PKD_dom_sf"/>
</dbReference>
<dbReference type="RefSeq" id="WP_101359631.1">
    <property type="nucleotide sequence ID" value="NZ_NKXO01000047.1"/>
</dbReference>
<evidence type="ECO:0000256" key="1">
    <source>
        <dbReference type="ARBA" id="ARBA00008721"/>
    </source>
</evidence>
<organism evidence="12 13">
    <name type="scientific">Raineya orbicola</name>
    <dbReference type="NCBI Taxonomy" id="2016530"/>
    <lineage>
        <taxon>Bacteria</taxon>
        <taxon>Pseudomonadati</taxon>
        <taxon>Bacteroidota</taxon>
        <taxon>Cytophagia</taxon>
        <taxon>Cytophagales</taxon>
        <taxon>Raineyaceae</taxon>
        <taxon>Raineya</taxon>
    </lineage>
</organism>
<evidence type="ECO:0000256" key="5">
    <source>
        <dbReference type="ARBA" id="ARBA00022801"/>
    </source>
</evidence>
<dbReference type="Pfam" id="PF18962">
    <property type="entry name" value="Por_Secre_tail"/>
    <property type="match status" value="1"/>
</dbReference>
<keyword evidence="3" id="KW-0479">Metal-binding</keyword>
<evidence type="ECO:0000259" key="10">
    <source>
        <dbReference type="Pfam" id="PF05572"/>
    </source>
</evidence>
<evidence type="ECO:0000256" key="6">
    <source>
        <dbReference type="ARBA" id="ARBA00022833"/>
    </source>
</evidence>
<keyword evidence="5" id="KW-0378">Hydrolase</keyword>
<gene>
    <name evidence="12" type="ORF">Rain11_2369</name>
</gene>
<dbReference type="NCBIfam" id="TIGR04183">
    <property type="entry name" value="Por_Secre_tail"/>
    <property type="match status" value="1"/>
</dbReference>
<keyword evidence="13" id="KW-1185">Reference proteome</keyword>
<dbReference type="InterPro" id="IPR024079">
    <property type="entry name" value="MetalloPept_cat_dom_sf"/>
</dbReference>
<dbReference type="InterPro" id="IPR036116">
    <property type="entry name" value="FN3_sf"/>
</dbReference>
<evidence type="ECO:0000313" key="12">
    <source>
        <dbReference type="EMBL" id="PKQ66458.1"/>
    </source>
</evidence>
<dbReference type="EMBL" id="NKXO01000047">
    <property type="protein sequence ID" value="PKQ66458.1"/>
    <property type="molecule type" value="Genomic_DNA"/>
</dbReference>
<dbReference type="PANTHER" id="PTHR47466:SF1">
    <property type="entry name" value="METALLOPROTEASE MEP1 (AFU_ORTHOLOGUE AFUA_1G07730)-RELATED"/>
    <property type="match status" value="1"/>
</dbReference>
<keyword evidence="8" id="KW-1015">Disulfide bond</keyword>
<comment type="similarity">
    <text evidence="1">Belongs to the peptidase M43B family.</text>
</comment>
<keyword evidence="7" id="KW-0482">Metalloprotease</keyword>
<proteinExistence type="inferred from homology"/>
<dbReference type="CDD" id="cd04275">
    <property type="entry name" value="ZnMc_pappalysin_like"/>
    <property type="match status" value="1"/>
</dbReference>
<dbReference type="SUPFAM" id="SSF49299">
    <property type="entry name" value="PKD domain"/>
    <property type="match status" value="1"/>
</dbReference>
<feature type="domain" description="Peptidase M43 pregnancy-associated plasma-A" evidence="10">
    <location>
        <begin position="269"/>
        <end position="366"/>
    </location>
</feature>
<evidence type="ECO:0000256" key="8">
    <source>
        <dbReference type="ARBA" id="ARBA00023157"/>
    </source>
</evidence>
<keyword evidence="2" id="KW-0645">Protease</keyword>
<evidence type="ECO:0000256" key="2">
    <source>
        <dbReference type="ARBA" id="ARBA00022670"/>
    </source>
</evidence>
<dbReference type="SUPFAM" id="SSF49265">
    <property type="entry name" value="Fibronectin type III"/>
    <property type="match status" value="1"/>
</dbReference>
<name>A0A2N3I833_9BACT</name>
<dbReference type="GO" id="GO:0046872">
    <property type="term" value="F:metal ion binding"/>
    <property type="evidence" value="ECO:0007669"/>
    <property type="project" value="UniProtKB-KW"/>
</dbReference>
<dbReference type="SUPFAM" id="SSF55486">
    <property type="entry name" value="Metalloproteases ('zincins'), catalytic domain"/>
    <property type="match status" value="1"/>
</dbReference>
<reference evidence="12 13" key="1">
    <citation type="submission" date="2017-06" db="EMBL/GenBank/DDBJ databases">
        <title>Raineya orbicola gen. nov., sp. nov. a slightly thermophilic bacterium of the phylum Bacteroidetes and the description of Raineyaceae fam. nov.</title>
        <authorList>
            <person name="Albuquerque L."/>
            <person name="Polonia A.R.M."/>
            <person name="Barroso C."/>
            <person name="Froufe H.J.C."/>
            <person name="Lage O."/>
            <person name="Lobo-Da-Cunha A."/>
            <person name="Egas C."/>
            <person name="Da Costa M.S."/>
        </authorList>
    </citation>
    <scope>NUCLEOTIDE SEQUENCE [LARGE SCALE GENOMIC DNA]</scope>
    <source>
        <strain evidence="12 13">SPSPC-11</strain>
    </source>
</reference>
<feature type="chain" id="PRO_5014956467" evidence="9">
    <location>
        <begin position="20"/>
        <end position="671"/>
    </location>
</feature>
<dbReference type="OrthoDB" id="6278496at2"/>
<dbReference type="GO" id="GO:0006508">
    <property type="term" value="P:proteolysis"/>
    <property type="evidence" value="ECO:0007669"/>
    <property type="project" value="UniProtKB-KW"/>
</dbReference>
<dbReference type="Proteomes" id="UP000233387">
    <property type="component" value="Unassembled WGS sequence"/>
</dbReference>
<feature type="domain" description="Secretion system C-terminal sorting" evidence="11">
    <location>
        <begin position="598"/>
        <end position="669"/>
    </location>
</feature>
<evidence type="ECO:0000313" key="13">
    <source>
        <dbReference type="Proteomes" id="UP000233387"/>
    </source>
</evidence>
<keyword evidence="6" id="KW-0862">Zinc</keyword>
<evidence type="ECO:0000259" key="11">
    <source>
        <dbReference type="Pfam" id="PF18962"/>
    </source>
</evidence>
<evidence type="ECO:0000256" key="9">
    <source>
        <dbReference type="SAM" id="SignalP"/>
    </source>
</evidence>
<dbReference type="Gene3D" id="2.60.40.10">
    <property type="entry name" value="Immunoglobulins"/>
    <property type="match status" value="2"/>
</dbReference>
<dbReference type="CDD" id="cd00146">
    <property type="entry name" value="PKD"/>
    <property type="match status" value="1"/>
</dbReference>
<dbReference type="InterPro" id="IPR026444">
    <property type="entry name" value="Secre_tail"/>
</dbReference>
<sequence length="671" mass="73313">MKKLLLTFIALWGLHWAMAQEKCASHIYEQHLREQYPGNFGTVESFENWLKSKMGNGHLSTPVKMPNGRLGGGPYKIKVIIHVIYQTSQATIANGSQNIPYAQAISQIRVLNEDFQRTNNDASQTRSIFNNVVGSFPDLEFEPATHDPLGNPLAEPGVERINGEITFGITGWDGPGSGSNTENTLKPATIWNPNQYLNIWVVNFASSGLFGYAQFPEGSGLPGMPTGTQPSNRDGVVLNYKATGSNYLANGSPDPAGPFITAPLAPGTDRGRTATHEIGHWLGLRHSWGDGNCSVDDFCTDTPWQNGDSPLTTNCASSQSRNTCSAEDEPWGQNMPDQIENYMDYSADVCMNMFTRQQVDRMRIVLLNSPRRKQLIGNTLFSIFSANVVGGFKPLAVTFTNLSGVTGTEPAITSWNWNFDVDGLGGASPATYSATTPATANPPVVTFNNVGTYKVRLTVSNGSKTDVSEMLIFVRQAPLQAPTNLIVTNQEGSSPNFFATDKVDLQWNDNSNDENNFIVSRRKDGQPVSSTIDIATLPANTTTYSDNSPSLEDGVDYIYQVRATRGTETAASNTRKIKFKKSVATALDETPLAREIGLYPNPAQNSFIVDLSGIQVQNAKLLLYNPIGQVVSEQTTQNNQATFNVERLPKGMYLLKIHTEKGVAVKRLSVQ</sequence>
<keyword evidence="4 9" id="KW-0732">Signal</keyword>
<dbReference type="GO" id="GO:0008237">
    <property type="term" value="F:metallopeptidase activity"/>
    <property type="evidence" value="ECO:0007669"/>
    <property type="project" value="UniProtKB-KW"/>
</dbReference>
<protein>
    <submittedName>
        <fullName evidence="12">Por secretion system C-terminal sorting domain</fullName>
    </submittedName>
</protein>
<evidence type="ECO:0000256" key="3">
    <source>
        <dbReference type="ARBA" id="ARBA00022723"/>
    </source>
</evidence>
<feature type="signal peptide" evidence="9">
    <location>
        <begin position="1"/>
        <end position="19"/>
    </location>
</feature>
<dbReference type="PANTHER" id="PTHR47466">
    <property type="match status" value="1"/>
</dbReference>
<dbReference type="Pfam" id="PF05572">
    <property type="entry name" value="Peptidase_M43"/>
    <property type="match status" value="1"/>
</dbReference>
<dbReference type="AlphaFoldDB" id="A0A2N3I833"/>
<evidence type="ECO:0000256" key="4">
    <source>
        <dbReference type="ARBA" id="ARBA00022729"/>
    </source>
</evidence>